<evidence type="ECO:0000256" key="1">
    <source>
        <dbReference type="ARBA" id="ARBA00013860"/>
    </source>
</evidence>
<sequence>MAGLFGEYRHKIDAKGRLSLPAAFRKTLTEDTQLVVVPDSKNGFLSVYTVDNYEAWVDALFEKKGGYNPGDRKHVMLRTKLNASAMPNAMDAAGRINVSAKQREMVGLEKEAVLVGNTDHFEIWDAARWDEFQSSVDLDELLFS</sequence>
<evidence type="ECO:0000313" key="10">
    <source>
        <dbReference type="Proteomes" id="UP000267368"/>
    </source>
</evidence>
<dbReference type="GO" id="GO:0009295">
    <property type="term" value="C:nucleoid"/>
    <property type="evidence" value="ECO:0007669"/>
    <property type="project" value="UniProtKB-SubCell"/>
</dbReference>
<comment type="caution">
    <text evidence="9">The sequence shown here is derived from an EMBL/GenBank/DDBJ whole genome shotgun (WGS) entry which is preliminary data.</text>
</comment>
<dbReference type="SUPFAM" id="SSF89447">
    <property type="entry name" value="AbrB/MazE/MraZ-like"/>
    <property type="match status" value="1"/>
</dbReference>
<dbReference type="Pfam" id="PF02381">
    <property type="entry name" value="MraZ"/>
    <property type="match status" value="2"/>
</dbReference>
<keyword evidence="3" id="KW-0677">Repeat</keyword>
<keyword evidence="4 7" id="KW-0805">Transcription regulation</keyword>
<keyword evidence="2 7" id="KW-0963">Cytoplasm</keyword>
<dbReference type="InterPro" id="IPR037914">
    <property type="entry name" value="SpoVT-AbrB_sf"/>
</dbReference>
<evidence type="ECO:0000256" key="4">
    <source>
        <dbReference type="ARBA" id="ARBA00023015"/>
    </source>
</evidence>
<dbReference type="InterPro" id="IPR003444">
    <property type="entry name" value="MraZ"/>
</dbReference>
<gene>
    <name evidence="7" type="primary">mraZ</name>
    <name evidence="9" type="ORF">DMP07_08485</name>
</gene>
<dbReference type="InterPro" id="IPR035642">
    <property type="entry name" value="MraZ_N"/>
</dbReference>
<evidence type="ECO:0000256" key="7">
    <source>
        <dbReference type="HAMAP-Rule" id="MF_01008"/>
    </source>
</evidence>
<evidence type="ECO:0000256" key="3">
    <source>
        <dbReference type="ARBA" id="ARBA00022737"/>
    </source>
</evidence>
<dbReference type="PANTHER" id="PTHR34701:SF1">
    <property type="entry name" value="TRANSCRIPTIONAL REGULATOR MRAZ"/>
    <property type="match status" value="1"/>
</dbReference>
<comment type="subunit">
    <text evidence="7">Forms oligomers.</text>
</comment>
<protein>
    <recommendedName>
        <fullName evidence="1 7">Transcriptional regulator MraZ</fullName>
    </recommendedName>
</protein>
<dbReference type="Proteomes" id="UP000267368">
    <property type="component" value="Unassembled WGS sequence"/>
</dbReference>
<dbReference type="InterPro" id="IPR007159">
    <property type="entry name" value="SpoVT-AbrB_dom"/>
</dbReference>
<keyword evidence="6 7" id="KW-0804">Transcription</keyword>
<proteinExistence type="inferred from homology"/>
<name>A0A3N0ADE6_9ACTN</name>
<reference evidence="10" key="1">
    <citation type="submission" date="2018-05" db="EMBL/GenBank/DDBJ databases">
        <title>Genome Sequencing of selected type strains of the family Eggerthellaceae.</title>
        <authorList>
            <person name="Danylec N."/>
            <person name="Stoll D.A."/>
            <person name="Doetsch A."/>
            <person name="Huch M."/>
        </authorList>
    </citation>
    <scope>NUCLEOTIDE SEQUENCE [LARGE SCALE GENOMIC DNA]</scope>
    <source>
        <strain evidence="10">DSM 17537</strain>
    </source>
</reference>
<dbReference type="AlphaFoldDB" id="A0A3N0ADE6"/>
<evidence type="ECO:0000256" key="6">
    <source>
        <dbReference type="ARBA" id="ARBA00023163"/>
    </source>
</evidence>
<accession>A0A3N0ADE6</accession>
<dbReference type="InterPro" id="IPR035644">
    <property type="entry name" value="MraZ_C"/>
</dbReference>
<keyword evidence="10" id="KW-1185">Reference proteome</keyword>
<feature type="domain" description="SpoVT-AbrB" evidence="8">
    <location>
        <begin position="85"/>
        <end position="128"/>
    </location>
</feature>
<dbReference type="GO" id="GO:0005737">
    <property type="term" value="C:cytoplasm"/>
    <property type="evidence" value="ECO:0007669"/>
    <property type="project" value="UniProtKB-UniRule"/>
</dbReference>
<dbReference type="InterPro" id="IPR038619">
    <property type="entry name" value="MraZ_sf"/>
</dbReference>
<dbReference type="GO" id="GO:2000143">
    <property type="term" value="P:negative regulation of DNA-templated transcription initiation"/>
    <property type="evidence" value="ECO:0007669"/>
    <property type="project" value="TreeGrafter"/>
</dbReference>
<dbReference type="Gene3D" id="3.40.1550.20">
    <property type="entry name" value="Transcriptional regulator MraZ domain"/>
    <property type="match status" value="1"/>
</dbReference>
<comment type="similarity">
    <text evidence="7">Belongs to the MraZ family.</text>
</comment>
<dbReference type="EMBL" id="QICB01000009">
    <property type="protein sequence ID" value="RNL18434.1"/>
    <property type="molecule type" value="Genomic_DNA"/>
</dbReference>
<dbReference type="PANTHER" id="PTHR34701">
    <property type="entry name" value="TRANSCRIPTIONAL REGULATOR MRAZ"/>
    <property type="match status" value="1"/>
</dbReference>
<evidence type="ECO:0000256" key="5">
    <source>
        <dbReference type="ARBA" id="ARBA00023125"/>
    </source>
</evidence>
<dbReference type="InterPro" id="IPR020603">
    <property type="entry name" value="MraZ_dom"/>
</dbReference>
<organism evidence="9 10">
    <name type="scientific">Slackia faecicanis</name>
    <dbReference type="NCBI Taxonomy" id="255723"/>
    <lineage>
        <taxon>Bacteria</taxon>
        <taxon>Bacillati</taxon>
        <taxon>Actinomycetota</taxon>
        <taxon>Coriobacteriia</taxon>
        <taxon>Eggerthellales</taxon>
        <taxon>Eggerthellaceae</taxon>
        <taxon>Slackia</taxon>
    </lineage>
</organism>
<dbReference type="CDD" id="cd16321">
    <property type="entry name" value="MraZ_C"/>
    <property type="match status" value="1"/>
</dbReference>
<dbReference type="GO" id="GO:0000976">
    <property type="term" value="F:transcription cis-regulatory region binding"/>
    <property type="evidence" value="ECO:0007669"/>
    <property type="project" value="TreeGrafter"/>
</dbReference>
<evidence type="ECO:0000256" key="2">
    <source>
        <dbReference type="ARBA" id="ARBA00022490"/>
    </source>
</evidence>
<feature type="domain" description="SpoVT-AbrB" evidence="8">
    <location>
        <begin position="7"/>
        <end position="52"/>
    </location>
</feature>
<dbReference type="GO" id="GO:0003700">
    <property type="term" value="F:DNA-binding transcription factor activity"/>
    <property type="evidence" value="ECO:0007669"/>
    <property type="project" value="UniProtKB-UniRule"/>
</dbReference>
<dbReference type="PROSITE" id="PS51740">
    <property type="entry name" value="SPOVT_ABRB"/>
    <property type="match status" value="2"/>
</dbReference>
<evidence type="ECO:0000313" key="9">
    <source>
        <dbReference type="EMBL" id="RNL18434.1"/>
    </source>
</evidence>
<dbReference type="HAMAP" id="MF_01008">
    <property type="entry name" value="MraZ"/>
    <property type="match status" value="1"/>
</dbReference>
<keyword evidence="5 7" id="KW-0238">DNA-binding</keyword>
<evidence type="ECO:0000259" key="8">
    <source>
        <dbReference type="PROSITE" id="PS51740"/>
    </source>
</evidence>
<dbReference type="CDD" id="cd16320">
    <property type="entry name" value="MraZ_N"/>
    <property type="match status" value="1"/>
</dbReference>
<dbReference type="OrthoDB" id="9807753at2"/>
<comment type="subcellular location">
    <subcellularLocation>
        <location evidence="7">Cytoplasm</location>
        <location evidence="7">Nucleoid</location>
    </subcellularLocation>
</comment>